<accession>A0A4U1F6N9</accession>
<dbReference type="Proteomes" id="UP000308365">
    <property type="component" value="Unassembled WGS sequence"/>
</dbReference>
<proteinExistence type="predicted"/>
<sequence>VQPRRALPLHPRPREGGRVHQVCSGHVQEDGRDLPLLPPRLQGEDACVLLLPERDLQQQQLSLQSRLRVPQGGGLHRLPQRLLPTGCE</sequence>
<evidence type="ECO:0000313" key="2">
    <source>
        <dbReference type="EMBL" id="TKC44326.1"/>
    </source>
</evidence>
<name>A0A4U1F6N9_MONMO</name>
<protein>
    <submittedName>
        <fullName evidence="2">Uncharacterized protein</fullName>
    </submittedName>
</protein>
<organism evidence="2 3">
    <name type="scientific">Monodon monoceros</name>
    <name type="common">Narwhal</name>
    <name type="synonym">Ceratodon monodon</name>
    <dbReference type="NCBI Taxonomy" id="40151"/>
    <lineage>
        <taxon>Eukaryota</taxon>
        <taxon>Metazoa</taxon>
        <taxon>Chordata</taxon>
        <taxon>Craniata</taxon>
        <taxon>Vertebrata</taxon>
        <taxon>Euteleostomi</taxon>
        <taxon>Mammalia</taxon>
        <taxon>Eutheria</taxon>
        <taxon>Laurasiatheria</taxon>
        <taxon>Artiodactyla</taxon>
        <taxon>Whippomorpha</taxon>
        <taxon>Cetacea</taxon>
        <taxon>Odontoceti</taxon>
        <taxon>Monodontidae</taxon>
        <taxon>Monodon</taxon>
    </lineage>
</organism>
<feature type="non-terminal residue" evidence="2">
    <location>
        <position position="88"/>
    </location>
</feature>
<dbReference type="AlphaFoldDB" id="A0A4U1F6N9"/>
<gene>
    <name evidence="2" type="ORF">EI555_001774</name>
</gene>
<feature type="non-terminal residue" evidence="2">
    <location>
        <position position="1"/>
    </location>
</feature>
<evidence type="ECO:0000313" key="3">
    <source>
        <dbReference type="Proteomes" id="UP000308365"/>
    </source>
</evidence>
<comment type="caution">
    <text evidence="2">The sequence shown here is derived from an EMBL/GenBank/DDBJ whole genome shotgun (WGS) entry which is preliminary data.</text>
</comment>
<feature type="region of interest" description="Disordered" evidence="1">
    <location>
        <begin position="1"/>
        <end position="20"/>
    </location>
</feature>
<reference evidence="3" key="1">
    <citation type="journal article" date="2019" name="IScience">
        <title>Narwhal Genome Reveals Long-Term Low Genetic Diversity despite Current Large Abundance Size.</title>
        <authorList>
            <person name="Westbury M.V."/>
            <person name="Petersen B."/>
            <person name="Garde E."/>
            <person name="Heide-Jorgensen M.P."/>
            <person name="Lorenzen E.D."/>
        </authorList>
    </citation>
    <scope>NUCLEOTIDE SEQUENCE [LARGE SCALE GENOMIC DNA]</scope>
</reference>
<evidence type="ECO:0000256" key="1">
    <source>
        <dbReference type="SAM" id="MobiDB-lite"/>
    </source>
</evidence>
<dbReference type="EMBL" id="RWIC01000405">
    <property type="protein sequence ID" value="TKC44326.1"/>
    <property type="molecule type" value="Genomic_DNA"/>
</dbReference>